<protein>
    <submittedName>
        <fullName evidence="2">Uncharacterized protein</fullName>
    </submittedName>
</protein>
<evidence type="ECO:0000256" key="1">
    <source>
        <dbReference type="SAM" id="MobiDB-lite"/>
    </source>
</evidence>
<comment type="caution">
    <text evidence="2">The sequence shown here is derived from an EMBL/GenBank/DDBJ whole genome shotgun (WGS) entry which is preliminary data.</text>
</comment>
<dbReference type="OrthoDB" id="252649at2759"/>
<keyword evidence="3" id="KW-1185">Reference proteome</keyword>
<dbReference type="AlphaFoldDB" id="K2MTM9"/>
<name>K2MTM9_TRYCR</name>
<feature type="non-terminal residue" evidence="2">
    <location>
        <position position="394"/>
    </location>
</feature>
<organism evidence="2 3">
    <name type="scientific">Trypanosoma cruzi marinkellei</name>
    <dbReference type="NCBI Taxonomy" id="85056"/>
    <lineage>
        <taxon>Eukaryota</taxon>
        <taxon>Discoba</taxon>
        <taxon>Euglenozoa</taxon>
        <taxon>Kinetoplastea</taxon>
        <taxon>Metakinetoplastina</taxon>
        <taxon>Trypanosomatida</taxon>
        <taxon>Trypanosomatidae</taxon>
        <taxon>Trypanosoma</taxon>
        <taxon>Schizotrypanum</taxon>
    </lineage>
</organism>
<reference evidence="2 3" key="1">
    <citation type="journal article" date="2012" name="BMC Genomics">
        <title>Comparative genomic analysis of human infective Trypanosoma cruzi lineages with the bat-restricted subspecies T. cruzi marinkellei.</title>
        <authorList>
            <person name="Franzen O."/>
            <person name="Talavera-Lopez C."/>
            <person name="Ochaya S."/>
            <person name="Butler C.E."/>
            <person name="Messenger L.A."/>
            <person name="Lewis M.D."/>
            <person name="Llewellyn M.S."/>
            <person name="Marinkelle C.J."/>
            <person name="Tyler K.M."/>
            <person name="Miles M.A."/>
            <person name="Andersson B."/>
        </authorList>
    </citation>
    <scope>NUCLEOTIDE SEQUENCE [LARGE SCALE GENOMIC DNA]</scope>
    <source>
        <strain evidence="2 3">B7</strain>
    </source>
</reference>
<accession>K2MTM9</accession>
<proteinExistence type="predicted"/>
<dbReference type="Proteomes" id="UP000007350">
    <property type="component" value="Unassembled WGS sequence"/>
</dbReference>
<dbReference type="EMBL" id="AHKC01012078">
    <property type="protein sequence ID" value="EKF30455.1"/>
    <property type="molecule type" value="Genomic_DNA"/>
</dbReference>
<feature type="compositionally biased region" description="Basic and acidic residues" evidence="1">
    <location>
        <begin position="144"/>
        <end position="155"/>
    </location>
</feature>
<evidence type="ECO:0000313" key="3">
    <source>
        <dbReference type="Proteomes" id="UP000007350"/>
    </source>
</evidence>
<evidence type="ECO:0000313" key="2">
    <source>
        <dbReference type="EMBL" id="EKF30455.1"/>
    </source>
</evidence>
<sequence>MSHAYTGPSLPSDMTPSDVTAMGAEKLKGTERTAAMGDKNNKNNNSGGGKNAPSPIDVKRWSRHMLRGITEKHSLPHGGSPLLCRMAEVRKLCRSLGTEKAMMLLLREVRIQRMSTNHYRQKYRRALRALRSAKQAALKGSHSGGEEMSHGRHENSPMLSQEGGEEEEEEGGGKKREKKGEIFSQERGHLFTNTHNDLMDGVDVTATYEFDSARVWGVLNDPAASTERLRAALQDLCRRYQQLYRIRKDQKEQSHHFRLFRIASYPCGGLDACHYENHVPVAFAHLSVLSDMSTPRPSTSMRRRVQLPNKPHGLPSFTEMAPAWKGEKETNDFGVQASSTISSLSDHPQRTCNASVLAVTMSSSPSPHRAIRKVDGNSFTHYAGARYDSGDVNS</sequence>
<gene>
    <name evidence="2" type="ORF">MOQ_005733</name>
</gene>
<feature type="compositionally biased region" description="Basic and acidic residues" evidence="1">
    <location>
        <begin position="171"/>
        <end position="187"/>
    </location>
</feature>
<feature type="region of interest" description="Disordered" evidence="1">
    <location>
        <begin position="133"/>
        <end position="187"/>
    </location>
</feature>
<feature type="region of interest" description="Disordered" evidence="1">
    <location>
        <begin position="1"/>
        <end position="57"/>
    </location>
</feature>